<dbReference type="SUPFAM" id="SSF110997">
    <property type="entry name" value="Sporulation related repeat"/>
    <property type="match status" value="1"/>
</dbReference>
<dbReference type="PANTHER" id="PTHR30404">
    <property type="entry name" value="N-ACETYLMURAMOYL-L-ALANINE AMIDASE"/>
    <property type="match status" value="1"/>
</dbReference>
<dbReference type="PANTHER" id="PTHR30404:SF0">
    <property type="entry name" value="N-ACETYLMURAMOYL-L-ALANINE AMIDASE AMIC"/>
    <property type="match status" value="1"/>
</dbReference>
<dbReference type="GO" id="GO:0030288">
    <property type="term" value="C:outer membrane-bounded periplasmic space"/>
    <property type="evidence" value="ECO:0007669"/>
    <property type="project" value="TreeGrafter"/>
</dbReference>
<dbReference type="EMBL" id="LTDM01000022">
    <property type="protein sequence ID" value="OLS02619.1"/>
    <property type="molecule type" value="Genomic_DNA"/>
</dbReference>
<dbReference type="InterPro" id="IPR002508">
    <property type="entry name" value="MurNAc-LAA_cat"/>
</dbReference>
<evidence type="ECO:0000313" key="5">
    <source>
        <dbReference type="Proteomes" id="UP000186112"/>
    </source>
</evidence>
<gene>
    <name evidence="4" type="primary">cwlC_1</name>
    <name evidence="4" type="ORF">TICRE_14200</name>
</gene>
<dbReference type="Gene3D" id="3.40.630.40">
    <property type="entry name" value="Zn-dependent exopeptidases"/>
    <property type="match status" value="1"/>
</dbReference>
<dbReference type="Proteomes" id="UP000186112">
    <property type="component" value="Unassembled WGS sequence"/>
</dbReference>
<dbReference type="EC" id="3.5.1.28" evidence="4"/>
<dbReference type="RefSeq" id="WP_075726526.1">
    <property type="nucleotide sequence ID" value="NZ_LTDM01000022.1"/>
</dbReference>
<feature type="domain" description="SPOR" evidence="3">
    <location>
        <begin position="183"/>
        <end position="222"/>
    </location>
</feature>
<evidence type="ECO:0000256" key="2">
    <source>
        <dbReference type="SAM" id="Coils"/>
    </source>
</evidence>
<dbReference type="SMART" id="SM00646">
    <property type="entry name" value="Ami_3"/>
    <property type="match status" value="1"/>
</dbReference>
<dbReference type="GO" id="GO:0009253">
    <property type="term" value="P:peptidoglycan catabolic process"/>
    <property type="evidence" value="ECO:0007669"/>
    <property type="project" value="InterPro"/>
</dbReference>
<organism evidence="4 5">
    <name type="scientific">Tissierella creatinophila DSM 6911</name>
    <dbReference type="NCBI Taxonomy" id="1123403"/>
    <lineage>
        <taxon>Bacteria</taxon>
        <taxon>Bacillati</taxon>
        <taxon>Bacillota</taxon>
        <taxon>Tissierellia</taxon>
        <taxon>Tissierellales</taxon>
        <taxon>Tissierellaceae</taxon>
        <taxon>Tissierella</taxon>
    </lineage>
</organism>
<dbReference type="InterPro" id="IPR036680">
    <property type="entry name" value="SPOR-like_sf"/>
</dbReference>
<evidence type="ECO:0000259" key="3">
    <source>
        <dbReference type="PROSITE" id="PS51724"/>
    </source>
</evidence>
<dbReference type="Pfam" id="PF01520">
    <property type="entry name" value="Amidase_3"/>
    <property type="match status" value="1"/>
</dbReference>
<comment type="caution">
    <text evidence="4">The sequence shown here is derived from an EMBL/GenBank/DDBJ whole genome shotgun (WGS) entry which is preliminary data.</text>
</comment>
<reference evidence="4 5" key="1">
    <citation type="submission" date="2016-02" db="EMBL/GenBank/DDBJ databases">
        <title>Genome sequence of Tissierella creatinophila DSM 6911.</title>
        <authorList>
            <person name="Poehlein A."/>
            <person name="Daniel R."/>
        </authorList>
    </citation>
    <scope>NUCLEOTIDE SEQUENCE [LARGE SCALE GENOMIC DNA]</scope>
    <source>
        <strain evidence="4 5">DSM 6911</strain>
    </source>
</reference>
<dbReference type="Pfam" id="PF05036">
    <property type="entry name" value="SPOR"/>
    <property type="match status" value="1"/>
</dbReference>
<keyword evidence="2" id="KW-0175">Coiled coil</keyword>
<keyword evidence="5" id="KW-1185">Reference proteome</keyword>
<protein>
    <submittedName>
        <fullName evidence="4">Sporulation-specific N-acetylmuramoyl-L-alanine amidase</fullName>
        <ecNumber evidence="4">3.5.1.28</ecNumber>
    </submittedName>
</protein>
<dbReference type="OrthoDB" id="9763643at2"/>
<dbReference type="InterPro" id="IPR050695">
    <property type="entry name" value="N-acetylmuramoyl_amidase_3"/>
</dbReference>
<feature type="coiled-coil region" evidence="2">
    <location>
        <begin position="167"/>
        <end position="212"/>
    </location>
</feature>
<dbReference type="AlphaFoldDB" id="A0A1U7M5X3"/>
<dbReference type="PROSITE" id="PS51724">
    <property type="entry name" value="SPOR"/>
    <property type="match status" value="1"/>
</dbReference>
<name>A0A1U7M5X3_TISCR</name>
<proteinExistence type="predicted"/>
<dbReference type="CDD" id="cd02696">
    <property type="entry name" value="MurNAc-LAA"/>
    <property type="match status" value="1"/>
</dbReference>
<dbReference type="GO" id="GO:0042834">
    <property type="term" value="F:peptidoglycan binding"/>
    <property type="evidence" value="ECO:0007669"/>
    <property type="project" value="InterPro"/>
</dbReference>
<dbReference type="SUPFAM" id="SSF53187">
    <property type="entry name" value="Zn-dependent exopeptidases"/>
    <property type="match status" value="1"/>
</dbReference>
<evidence type="ECO:0000313" key="4">
    <source>
        <dbReference type="EMBL" id="OLS02619.1"/>
    </source>
</evidence>
<evidence type="ECO:0000256" key="1">
    <source>
        <dbReference type="ARBA" id="ARBA00022801"/>
    </source>
</evidence>
<sequence>MAILCFDYGHGGEDPGSVYKGRKEKADNLEIGKLVASEVRRHGITVDETRTSDKTVSLKARSDFEKKKKYDFFISFHRNAFEPEKARGVETYTYLKGSPKAKSLARKIQKSLVDVVFVDRGVKTANFHVLRETRSPATLIEIGFIDNTLDNEIFVKKKEKIVKAITIAILEELNIKYKEENEGKEDLLYRVIAGAFKDKENAQKRVKALKSAGFDAYIKVEK</sequence>
<dbReference type="GO" id="GO:0008745">
    <property type="term" value="F:N-acetylmuramoyl-L-alanine amidase activity"/>
    <property type="evidence" value="ECO:0007669"/>
    <property type="project" value="UniProtKB-EC"/>
</dbReference>
<accession>A0A1U7M5X3</accession>
<keyword evidence="1 4" id="KW-0378">Hydrolase</keyword>
<dbReference type="InterPro" id="IPR007730">
    <property type="entry name" value="SPOR-like_dom"/>
</dbReference>